<feature type="region of interest" description="Disordered" evidence="3">
    <location>
        <begin position="1558"/>
        <end position="1674"/>
    </location>
</feature>
<protein>
    <submittedName>
        <fullName evidence="5">Uncharacterized protein LOC101841836 isoform X1</fullName>
    </submittedName>
</protein>
<dbReference type="GO" id="GO:0003875">
    <property type="term" value="F:ADP-ribosylarginine hydrolase activity"/>
    <property type="evidence" value="ECO:0007669"/>
    <property type="project" value="UniProtKB-ARBA"/>
</dbReference>
<dbReference type="RefSeq" id="XP_021090077.2">
    <property type="nucleotide sequence ID" value="XM_021234418.2"/>
</dbReference>
<accession>A0A3Q0DAC2</accession>
<feature type="region of interest" description="Disordered" evidence="3">
    <location>
        <begin position="1285"/>
        <end position="1543"/>
    </location>
</feature>
<gene>
    <name evidence="5" type="primary">LOC101841836</name>
</gene>
<dbReference type="InterPro" id="IPR005502">
    <property type="entry name" value="Ribosyl_crysJ1"/>
</dbReference>
<keyword evidence="2" id="KW-0479">Metal-binding</keyword>
<sequence>MEKFKAAMLLGSVGDALGYGNVCRENSALGSIQEELQKTGGLDSLVLSPGKWPVSDNTIMHMATAEALTTDYWCLDDLYREMVKRYVETVEKLTEHRPDPSTIEGCSQLKPDNYLLAWHTPFSEKGSGFGAATKAMCIGMRYWKPEQLETLVEVSIECGRMTHNHPTGFLGSLCTALFASYAVQGKPLVQWGRDMLKVVPLAEGYCRKTIRHMAEYQEHWFYFEAKWQFYLEERKISEDTENKATFPGNYDAQERDKTYRKWSSEGRGGRRGHDAPMIAYDALLAAGSDWTELCQRAMFHGGESGATGTIAGCLFGLLHGLATVPRGLYQELEHKGRLEDLGTALHRLSTEENSKNSKISCEKMAVDAQTLKKKISRTCDEAARTLLNSLLLYVLDRADGPQKAEDRATRANRPSQLQDVGRRPTRFQLLQAKFMGTGREPHLKKTREVGRLISKDKQGAGRSFVNATISKLLEKTKEGANSASQRPPASEKPRWSPTGGKSTVKNILKKFLAAEEKEAKEKEAREKPPAPRPGAARGLLPRIVGRSSILSKLRERFEQSGCLHSEAGVLPLHRDGRKSLQKKKVHKPQVRVLHIATMATSCTRTPPARFLACTAEPLPALSIATIVCGPQSWLSHCAKLSHSESRRWPIAETIMPSSSENLEPGGNTSQGLVNEGHKEQLKSSVSQAAACVDSHMAVDMDFSGMPTKSQALPGHVPVSSPLGRNSPRDTELVGKDRRAEPNTKEVAAEPQGVKENARGGPGITMAVCSSEGEAERTPSGSEREPFFAFQWHLPEQETGLLVPSLAPLAVQAERRAQPAIKPPQITVQLPIVHEMPASPGPLHRATSHEDKCPRLSRREDVTENKQAAFPTVSEDRRGHQAPTILSKPCGMPVSLQPAAGDGPREDISDGTRVDGDASQTSLIPNPSKTVPGGMETKRNLENSRDLGNCGGSSEERISELNWERRLCPDSNEAPTASNGSSSYPTVGRCYAGVGTSLATDLQQGVPPTVLLPPQACVRPAGSIASGKSIQFGQEEHKRPLNESVSPPNIAQENVSHDLSNNSQSTLDNEQPITSIKASGEVATIGTVTGLTVPQPSGTQNPEYKITAWPAGVQDSKHKIMPHMNDSMDAGYKKTPQTSGALAVKDKQMSWAAGTRNNAHKLPHVSQDTEPKSTPLLGTSQEPKHKLALWPSDTQNVEHKATPHQDSTQDPKHVALWPGGTQDSELKIAQSHGAQDPEQKAVSQMGDTRDAEHKTTVWTADAQNPRLKATMQPGGTQDAKYKIVPQARGTQDTEHKMTARVGDGQDVEPRPENKTMPGSGSVWDYKEKKTQKPSIHPLVSSRSSKEESRAAEGSISEDSVQSRLLMSAAPAVQPGQAAASSPGLVESPPPVSSEPALRKSSSGSENKITAMESVASPRPQKYPAEYPGHSQLPSVGHQAPDGRHPGKEQHFPAAHSPTCALRPATKQETRQEEPTDGPEPPVPTQKAEPRSVPQAKTLGSETKENLPIQRDMGRPQSHLGSEKTGTGHARLHQTGQSDVLCVAEPRACVSRDLVVTERMPAEESPWQHGDRAQEHPLRPLERQERSPTQRDSLRAGKSLATPGSPRKPCGLAMQTRTQSQGEASHPLPQAWGQPDSTNEDRPSAGTGGEPPSLSPILDGQRSPGALHLPQEGQSLVSSRATVCSLDTAADTPSLTSNAGGHPLFQTFAQDGPPDAPRAEKDLSDHRHRRSVHFTKYRAQSFRDQKAFELSFRPRVLRAGDTSEPPK</sequence>
<feature type="region of interest" description="Disordered" evidence="3">
    <location>
        <begin position="1032"/>
        <end position="1068"/>
    </location>
</feature>
<feature type="region of interest" description="Disordered" evidence="3">
    <location>
        <begin position="517"/>
        <end position="539"/>
    </location>
</feature>
<dbReference type="PANTHER" id="PTHR16222">
    <property type="entry name" value="ADP-RIBOSYLGLYCOHYDROLASE"/>
    <property type="match status" value="1"/>
</dbReference>
<feature type="region of interest" description="Disordered" evidence="3">
    <location>
        <begin position="872"/>
        <end position="953"/>
    </location>
</feature>
<feature type="compositionally biased region" description="Low complexity" evidence="3">
    <location>
        <begin position="1366"/>
        <end position="1385"/>
    </location>
</feature>
<feature type="compositionally biased region" description="Basic and acidic residues" evidence="3">
    <location>
        <begin position="1439"/>
        <end position="1449"/>
    </location>
</feature>
<evidence type="ECO:0000313" key="4">
    <source>
        <dbReference type="Proteomes" id="UP000886700"/>
    </source>
</evidence>
<feature type="compositionally biased region" description="Polar residues" evidence="3">
    <location>
        <begin position="1042"/>
        <end position="1068"/>
    </location>
</feature>
<dbReference type="SUPFAM" id="SSF101478">
    <property type="entry name" value="ADP-ribosylglycohydrolase"/>
    <property type="match status" value="1"/>
</dbReference>
<dbReference type="GO" id="GO:0046872">
    <property type="term" value="F:metal ion binding"/>
    <property type="evidence" value="ECO:0007669"/>
    <property type="project" value="UniProtKB-KW"/>
</dbReference>
<evidence type="ECO:0000313" key="5">
    <source>
        <dbReference type="RefSeq" id="XP_021090077.2"/>
    </source>
</evidence>
<feature type="region of interest" description="Disordered" evidence="3">
    <location>
        <begin position="705"/>
        <end position="762"/>
    </location>
</feature>
<dbReference type="InterPro" id="IPR036705">
    <property type="entry name" value="Ribosyl_crysJ1_sf"/>
</dbReference>
<dbReference type="GeneID" id="101841836"/>
<feature type="compositionally biased region" description="Basic and acidic residues" evidence="3">
    <location>
        <begin position="517"/>
        <end position="529"/>
    </location>
</feature>
<dbReference type="Proteomes" id="UP000886700">
    <property type="component" value="Unplaced"/>
</dbReference>
<comment type="cofactor">
    <cofactor evidence="2">
        <name>Mg(2+)</name>
        <dbReference type="ChEBI" id="CHEBI:18420"/>
    </cofactor>
    <text evidence="2">Binds 2 magnesium ions per subunit.</text>
</comment>
<evidence type="ECO:0000256" key="2">
    <source>
        <dbReference type="PIRSR" id="PIRSR605502-1"/>
    </source>
</evidence>
<comment type="similarity">
    <text evidence="1">Belongs to the ADP-ribosylglycohydrolase family.</text>
</comment>
<organism evidence="4 5">
    <name type="scientific">Mesocricetus auratus</name>
    <name type="common">Golden hamster</name>
    <dbReference type="NCBI Taxonomy" id="10036"/>
    <lineage>
        <taxon>Eukaryota</taxon>
        <taxon>Metazoa</taxon>
        <taxon>Chordata</taxon>
        <taxon>Craniata</taxon>
        <taxon>Vertebrata</taxon>
        <taxon>Euteleostomi</taxon>
        <taxon>Mammalia</taxon>
        <taxon>Eutheria</taxon>
        <taxon>Euarchontoglires</taxon>
        <taxon>Glires</taxon>
        <taxon>Rodentia</taxon>
        <taxon>Myomorpha</taxon>
        <taxon>Muroidea</taxon>
        <taxon>Cricetidae</taxon>
        <taxon>Cricetinae</taxon>
        <taxon>Mesocricetus</taxon>
    </lineage>
</organism>
<dbReference type="Gene3D" id="1.10.4080.10">
    <property type="entry name" value="ADP-ribosylation/Crystallin J1"/>
    <property type="match status" value="1"/>
</dbReference>
<feature type="region of interest" description="Disordered" evidence="3">
    <location>
        <begin position="402"/>
        <end position="423"/>
    </location>
</feature>
<feature type="compositionally biased region" description="Basic and acidic residues" evidence="3">
    <location>
        <begin position="726"/>
        <end position="747"/>
    </location>
</feature>
<feature type="compositionally biased region" description="Basic and acidic residues" evidence="3">
    <location>
        <begin position="902"/>
        <end position="915"/>
    </location>
</feature>
<feature type="binding site" evidence="2">
    <location>
        <position position="55"/>
    </location>
    <ligand>
        <name>Mg(2+)</name>
        <dbReference type="ChEBI" id="CHEBI:18420"/>
        <label>1</label>
    </ligand>
</feature>
<keyword evidence="2" id="KW-0460">Magnesium</keyword>
<dbReference type="Pfam" id="PF03747">
    <property type="entry name" value="ADP_ribosyl_GH"/>
    <property type="match status" value="1"/>
</dbReference>
<evidence type="ECO:0000256" key="1">
    <source>
        <dbReference type="ARBA" id="ARBA00010702"/>
    </source>
</evidence>
<reference evidence="5" key="1">
    <citation type="submission" date="2025-08" db="UniProtKB">
        <authorList>
            <consortium name="RefSeq"/>
        </authorList>
    </citation>
    <scope>IDENTIFICATION</scope>
    <source>
        <tissue evidence="5">Liver</tissue>
    </source>
</reference>
<feature type="compositionally biased region" description="Basic and acidic residues" evidence="3">
    <location>
        <begin position="1567"/>
        <end position="1593"/>
    </location>
</feature>
<proteinExistence type="inferred from homology"/>
<feature type="compositionally biased region" description="Basic and acidic residues" evidence="3">
    <location>
        <begin position="935"/>
        <end position="944"/>
    </location>
</feature>
<feature type="region of interest" description="Disordered" evidence="3">
    <location>
        <begin position="1688"/>
        <end position="1727"/>
    </location>
</feature>
<name>A0A3Q0DAC2_MESAU</name>
<dbReference type="PANTHER" id="PTHR16222:SF23">
    <property type="entry name" value="INACTIVE ADP-RIBOSYLTRANSFERASE ARH2"/>
    <property type="match status" value="1"/>
</dbReference>
<dbReference type="InterPro" id="IPR050792">
    <property type="entry name" value="ADP-ribosylglycohydrolase"/>
</dbReference>
<feature type="region of interest" description="Disordered" evidence="3">
    <location>
        <begin position="1157"/>
        <end position="1181"/>
    </location>
</feature>
<evidence type="ECO:0000256" key="3">
    <source>
        <dbReference type="SAM" id="MobiDB-lite"/>
    </source>
</evidence>
<keyword evidence="4" id="KW-1185">Reference proteome</keyword>
<feature type="compositionally biased region" description="Polar residues" evidence="3">
    <location>
        <begin position="917"/>
        <end position="928"/>
    </location>
</feature>
<feature type="binding site" evidence="2">
    <location>
        <position position="56"/>
    </location>
    <ligand>
        <name>Mg(2+)</name>
        <dbReference type="ChEBI" id="CHEBI:18420"/>
        <label>1</label>
    </ligand>
</feature>
<feature type="region of interest" description="Disordered" evidence="3">
    <location>
        <begin position="476"/>
        <end position="503"/>
    </location>
</feature>